<evidence type="ECO:0000313" key="2">
    <source>
        <dbReference type="Proteomes" id="UP001163324"/>
    </source>
</evidence>
<proteinExistence type="predicted"/>
<accession>A0ACC0VDW5</accession>
<dbReference type="Proteomes" id="UP001163324">
    <property type="component" value="Chromosome 1"/>
</dbReference>
<reference evidence="1" key="1">
    <citation type="submission" date="2022-10" db="EMBL/GenBank/DDBJ databases">
        <title>Complete Genome of Trichothecium roseum strain YXFP-22015, a Plant Pathogen Isolated from Citrus.</title>
        <authorList>
            <person name="Wang Y."/>
            <person name="Zhu L."/>
        </authorList>
    </citation>
    <scope>NUCLEOTIDE SEQUENCE</scope>
    <source>
        <strain evidence="1">YXFP-22015</strain>
    </source>
</reference>
<organism evidence="1 2">
    <name type="scientific">Trichothecium roseum</name>
    <dbReference type="NCBI Taxonomy" id="47278"/>
    <lineage>
        <taxon>Eukaryota</taxon>
        <taxon>Fungi</taxon>
        <taxon>Dikarya</taxon>
        <taxon>Ascomycota</taxon>
        <taxon>Pezizomycotina</taxon>
        <taxon>Sordariomycetes</taxon>
        <taxon>Hypocreomycetidae</taxon>
        <taxon>Hypocreales</taxon>
        <taxon>Hypocreales incertae sedis</taxon>
        <taxon>Trichothecium</taxon>
    </lineage>
</organism>
<protein>
    <submittedName>
        <fullName evidence="1">Uncharacterized protein</fullName>
    </submittedName>
</protein>
<dbReference type="EMBL" id="CM047940">
    <property type="protein sequence ID" value="KAI9903653.1"/>
    <property type="molecule type" value="Genomic_DNA"/>
</dbReference>
<sequence length="314" mass="35348">MAVLFSRPELFKGYLVAAEHVIRTWVKQEPNSEKTSMLHHMYTHLRILAEATCSFADCVSDFGGLQNQALSPVRLPKFRVGDYASHAAATTNILVENTESADDIHLEECGRGESRLYSAIFGVPRSLMSLLSRIVALANEKVALKTPALTEPNTSSAIEKYSKTVETALWSWQMPEKTFEQGIQELSLPSFSLSLDGIDINLSRAMYQAVIIYFYRRVYDTDAMVLQDRVKTCLHDLELCLGDGIDDRNYATTIAWVAYVASCGAVIPDLRRQAIRLLKRINRRAVILTAEPAEQIAKFWEIRLKRGQDTLDVN</sequence>
<evidence type="ECO:0000313" key="1">
    <source>
        <dbReference type="EMBL" id="KAI9903653.1"/>
    </source>
</evidence>
<comment type="caution">
    <text evidence="1">The sequence shown here is derived from an EMBL/GenBank/DDBJ whole genome shotgun (WGS) entry which is preliminary data.</text>
</comment>
<gene>
    <name evidence="1" type="ORF">N3K66_000182</name>
</gene>
<keyword evidence="2" id="KW-1185">Reference proteome</keyword>
<name>A0ACC0VDW5_9HYPO</name>